<evidence type="ECO:0000313" key="2">
    <source>
        <dbReference type="Proteomes" id="UP000078316"/>
    </source>
</evidence>
<accession>A0A179SDW1</accession>
<dbReference type="Proteomes" id="UP000078316">
    <property type="component" value="Unassembled WGS sequence"/>
</dbReference>
<proteinExistence type="predicted"/>
<name>A0A179SDW1_9HYPH</name>
<dbReference type="EMBL" id="LWHQ01000013">
    <property type="protein sequence ID" value="OAS26053.1"/>
    <property type="molecule type" value="Genomic_DNA"/>
</dbReference>
<dbReference type="RefSeq" id="WP_048435038.1">
    <property type="nucleotide sequence ID" value="NZ_LWHQ01000013.1"/>
</dbReference>
<protein>
    <submittedName>
        <fullName evidence="1">Uncharacterized protein</fullName>
    </submittedName>
</protein>
<organism evidence="1 2">
    <name type="scientific">Methylobacterium platani</name>
    <dbReference type="NCBI Taxonomy" id="427683"/>
    <lineage>
        <taxon>Bacteria</taxon>
        <taxon>Pseudomonadati</taxon>
        <taxon>Pseudomonadota</taxon>
        <taxon>Alphaproteobacteria</taxon>
        <taxon>Hyphomicrobiales</taxon>
        <taxon>Methylobacteriaceae</taxon>
        <taxon>Methylobacterium</taxon>
    </lineage>
</organism>
<comment type="caution">
    <text evidence="1">The sequence shown here is derived from an EMBL/GenBank/DDBJ whole genome shotgun (WGS) entry which is preliminary data.</text>
</comment>
<reference evidence="1 2" key="1">
    <citation type="submission" date="2016-04" db="EMBL/GenBank/DDBJ databases">
        <authorList>
            <person name="Evans L.H."/>
            <person name="Alamgir A."/>
            <person name="Owens N."/>
            <person name="Weber N.D."/>
            <person name="Virtaneva K."/>
            <person name="Barbian K."/>
            <person name="Babar A."/>
            <person name="Rosenke K."/>
        </authorList>
    </citation>
    <scope>NUCLEOTIDE SEQUENCE [LARGE SCALE GENOMIC DNA]</scope>
    <source>
        <strain evidence="1 2">PMB02</strain>
    </source>
</reference>
<evidence type="ECO:0000313" key="1">
    <source>
        <dbReference type="EMBL" id="OAS26053.1"/>
    </source>
</evidence>
<dbReference type="AlphaFoldDB" id="A0A179SDW1"/>
<gene>
    <name evidence="1" type="ORF">A5481_06760</name>
</gene>
<sequence>MSQTRPDPRTRDYVLYRSDSRGPDLSDVAEQVRAMAEVTLIRQGDTGLLVQGGAQAIKKLTLGLEGWSAEENKRVRTAG</sequence>